<name>A0ABT2T075_9FIRM</name>
<gene>
    <name evidence="3" type="ORF">OCV77_03800</name>
</gene>
<dbReference type="Pfam" id="PF07238">
    <property type="entry name" value="PilZ"/>
    <property type="match status" value="1"/>
</dbReference>
<accession>A0ABT2T075</accession>
<proteinExistence type="predicted"/>
<dbReference type="Gene3D" id="2.40.10.220">
    <property type="entry name" value="predicted glycosyltransferase like domains"/>
    <property type="match status" value="1"/>
</dbReference>
<keyword evidence="4" id="KW-1185">Reference proteome</keyword>
<dbReference type="Pfam" id="PF12945">
    <property type="entry name" value="PilZNR"/>
    <property type="match status" value="1"/>
</dbReference>
<evidence type="ECO:0000313" key="3">
    <source>
        <dbReference type="EMBL" id="MCU6743632.1"/>
    </source>
</evidence>
<comment type="caution">
    <text evidence="3">The sequence shown here is derived from an EMBL/GenBank/DDBJ whole genome shotgun (WGS) entry which is preliminary data.</text>
</comment>
<reference evidence="3 4" key="1">
    <citation type="journal article" date="2021" name="ISME Commun">
        <title>Automated analysis of genomic sequences facilitates high-throughput and comprehensive description of bacteria.</title>
        <authorList>
            <person name="Hitch T.C.A."/>
        </authorList>
    </citation>
    <scope>NUCLEOTIDE SEQUENCE [LARGE SCALE GENOMIC DNA]</scope>
    <source>
        <strain evidence="3 4">Sanger_18</strain>
    </source>
</reference>
<dbReference type="Proteomes" id="UP001652432">
    <property type="component" value="Unassembled WGS sequence"/>
</dbReference>
<keyword evidence="3" id="KW-0282">Flagellum</keyword>
<feature type="domain" description="PilZ" evidence="1">
    <location>
        <begin position="106"/>
        <end position="229"/>
    </location>
</feature>
<evidence type="ECO:0000259" key="1">
    <source>
        <dbReference type="Pfam" id="PF07238"/>
    </source>
</evidence>
<protein>
    <submittedName>
        <fullName evidence="3">Flagellar brake protein</fullName>
    </submittedName>
</protein>
<keyword evidence="3" id="KW-0969">Cilium</keyword>
<evidence type="ECO:0000313" key="4">
    <source>
        <dbReference type="Proteomes" id="UP001652432"/>
    </source>
</evidence>
<keyword evidence="3" id="KW-0966">Cell projection</keyword>
<feature type="domain" description="Type III secretion system flagellar brake protein YcgR PilZN" evidence="2">
    <location>
        <begin position="20"/>
        <end position="96"/>
    </location>
</feature>
<dbReference type="RefSeq" id="WP_118797623.1">
    <property type="nucleotide sequence ID" value="NZ_JAOQKJ010000003.1"/>
</dbReference>
<dbReference type="InterPro" id="IPR009875">
    <property type="entry name" value="PilZ_domain"/>
</dbReference>
<sequence length="242" mass="28715">MLSKYVVPGNRVEIQSAGRVKFTGETEKKKVYQTTVYDVVSEDRLEIYMPMEKSKLILLPVDEEFDLYFYTTNGLYQCFAKIIDRYKTDNKYLLLLELTSNLRRFQRREYYRLSCALEMNARSLQKEEIEAVEQNNNYLVPGLPLTRSIIVDISGGGIRFVGDYAYEQGSLICCKYHLLIDGKDKEYTLIAKVIAVRELDEHRGLYEHRAQYINIDTMEREEIIRFIFEEERKHRKREKNIE</sequence>
<dbReference type="EMBL" id="JAOQKJ010000003">
    <property type="protein sequence ID" value="MCU6743632.1"/>
    <property type="molecule type" value="Genomic_DNA"/>
</dbReference>
<organism evidence="3 4">
    <name type="scientific">Suilimivivens aceti</name>
    <dbReference type="NCBI Taxonomy" id="2981774"/>
    <lineage>
        <taxon>Bacteria</taxon>
        <taxon>Bacillati</taxon>
        <taxon>Bacillota</taxon>
        <taxon>Clostridia</taxon>
        <taxon>Lachnospirales</taxon>
        <taxon>Lachnospiraceae</taxon>
        <taxon>Suilimivivens</taxon>
    </lineage>
</organism>
<dbReference type="InterPro" id="IPR009926">
    <property type="entry name" value="T3SS_YcgR_PilZN"/>
</dbReference>
<evidence type="ECO:0000259" key="2">
    <source>
        <dbReference type="Pfam" id="PF12945"/>
    </source>
</evidence>